<comment type="catalytic activity">
    <reaction evidence="8">
        <text>D-glucose(out) = D-glucose(in)</text>
        <dbReference type="Rhea" id="RHEA:60376"/>
        <dbReference type="ChEBI" id="CHEBI:4167"/>
    </reaction>
    <physiologicalReaction direction="left-to-right" evidence="8">
        <dbReference type="Rhea" id="RHEA:60377"/>
    </physiologicalReaction>
</comment>
<keyword evidence="3" id="KW-0813">Transport</keyword>
<evidence type="ECO:0000256" key="12">
    <source>
        <dbReference type="ARBA" id="ARBA00044710"/>
    </source>
</evidence>
<evidence type="ECO:0000256" key="1">
    <source>
        <dbReference type="ARBA" id="ARBA00004141"/>
    </source>
</evidence>
<dbReference type="PROSITE" id="PS00217">
    <property type="entry name" value="SUGAR_TRANSPORT_2"/>
    <property type="match status" value="1"/>
</dbReference>
<feature type="transmembrane region" description="Helical" evidence="14">
    <location>
        <begin position="336"/>
        <end position="358"/>
    </location>
</feature>
<comment type="catalytic activity">
    <reaction evidence="12">
        <text>D-fructose(out) = D-fructose(in)</text>
        <dbReference type="Rhea" id="RHEA:60372"/>
        <dbReference type="ChEBI" id="CHEBI:37721"/>
    </reaction>
    <physiologicalReaction direction="left-to-right" evidence="12">
        <dbReference type="Rhea" id="RHEA:60373"/>
    </physiologicalReaction>
</comment>
<dbReference type="KEGG" id="spar:SPRG_00008"/>
<evidence type="ECO:0000256" key="11">
    <source>
        <dbReference type="ARBA" id="ARBA00044668"/>
    </source>
</evidence>
<evidence type="ECO:0000256" key="10">
    <source>
        <dbReference type="ARBA" id="ARBA00044662"/>
    </source>
</evidence>
<dbReference type="AlphaFoldDB" id="A0A067D836"/>
<evidence type="ECO:0000256" key="4">
    <source>
        <dbReference type="ARBA" id="ARBA00022692"/>
    </source>
</evidence>
<comment type="subcellular location">
    <subcellularLocation>
        <location evidence="1">Membrane</location>
        <topology evidence="1">Multi-pass membrane protein</topology>
    </subcellularLocation>
</comment>
<dbReference type="InterPro" id="IPR045263">
    <property type="entry name" value="GLUT"/>
</dbReference>
<feature type="transmembrane region" description="Helical" evidence="14">
    <location>
        <begin position="370"/>
        <end position="390"/>
    </location>
</feature>
<evidence type="ECO:0000256" key="13">
    <source>
        <dbReference type="ARBA" id="ARBA00044780"/>
    </source>
</evidence>
<evidence type="ECO:0000259" key="15">
    <source>
        <dbReference type="PROSITE" id="PS50850"/>
    </source>
</evidence>
<keyword evidence="17" id="KW-1185">Reference proteome</keyword>
<dbReference type="STRING" id="695850.A0A067D836"/>
<keyword evidence="5 14" id="KW-1133">Transmembrane helix</keyword>
<feature type="transmembrane region" description="Helical" evidence="14">
    <location>
        <begin position="7"/>
        <end position="25"/>
    </location>
</feature>
<feature type="transmembrane region" description="Helical" evidence="14">
    <location>
        <begin position="402"/>
        <end position="422"/>
    </location>
</feature>
<dbReference type="InterPro" id="IPR020846">
    <property type="entry name" value="MFS_dom"/>
</dbReference>
<dbReference type="Pfam" id="PF00083">
    <property type="entry name" value="Sugar_tr"/>
    <property type="match status" value="1"/>
</dbReference>
<keyword evidence="4 14" id="KW-0812">Transmembrane</keyword>
<dbReference type="SUPFAM" id="SSF103473">
    <property type="entry name" value="MFS general substrate transporter"/>
    <property type="match status" value="1"/>
</dbReference>
<dbReference type="OrthoDB" id="4540492at2759"/>
<evidence type="ECO:0000256" key="7">
    <source>
        <dbReference type="ARBA" id="ARBA00044637"/>
    </source>
</evidence>
<keyword evidence="6 14" id="KW-0472">Membrane</keyword>
<name>A0A067D836_SAPPC</name>
<evidence type="ECO:0000256" key="2">
    <source>
        <dbReference type="ARBA" id="ARBA00011738"/>
    </source>
</evidence>
<comment type="catalytic activity">
    <reaction evidence="11">
        <text>D-glucosamine(out) = D-glucosamine(in)</text>
        <dbReference type="Rhea" id="RHEA:78423"/>
        <dbReference type="ChEBI" id="CHEBI:58723"/>
    </reaction>
    <physiologicalReaction direction="left-to-right" evidence="11">
        <dbReference type="Rhea" id="RHEA:78424"/>
    </physiologicalReaction>
</comment>
<dbReference type="GO" id="GO:0016020">
    <property type="term" value="C:membrane"/>
    <property type="evidence" value="ECO:0007669"/>
    <property type="project" value="UniProtKB-SubCell"/>
</dbReference>
<comment type="catalytic activity">
    <reaction evidence="9">
        <text>D-xylose(out) = D-xylose(in)</text>
        <dbReference type="Rhea" id="RHEA:78427"/>
        <dbReference type="ChEBI" id="CHEBI:53455"/>
    </reaction>
    <physiologicalReaction direction="left-to-right" evidence="9">
        <dbReference type="Rhea" id="RHEA:78428"/>
    </physiologicalReaction>
</comment>
<dbReference type="InterPro" id="IPR005828">
    <property type="entry name" value="MFS_sugar_transport-like"/>
</dbReference>
<comment type="catalytic activity">
    <reaction evidence="7">
        <text>D-galactose(in) = D-galactose(out)</text>
        <dbReference type="Rhea" id="RHEA:34915"/>
        <dbReference type="ChEBI" id="CHEBI:4139"/>
    </reaction>
    <physiologicalReaction direction="right-to-left" evidence="7">
        <dbReference type="Rhea" id="RHEA:34917"/>
    </physiologicalReaction>
</comment>
<evidence type="ECO:0000256" key="9">
    <source>
        <dbReference type="ARBA" id="ARBA00044656"/>
    </source>
</evidence>
<evidence type="ECO:0000313" key="17">
    <source>
        <dbReference type="Proteomes" id="UP000030745"/>
    </source>
</evidence>
<feature type="transmembrane region" description="Helical" evidence="14">
    <location>
        <begin position="173"/>
        <end position="193"/>
    </location>
</feature>
<dbReference type="InterPro" id="IPR003663">
    <property type="entry name" value="Sugar/inositol_transpt"/>
</dbReference>
<dbReference type="RefSeq" id="XP_012193514.1">
    <property type="nucleotide sequence ID" value="XM_012338124.1"/>
</dbReference>
<dbReference type="GeneID" id="24122669"/>
<dbReference type="VEuPathDB" id="FungiDB:SPRG_00008"/>
<evidence type="ECO:0000256" key="3">
    <source>
        <dbReference type="ARBA" id="ARBA00022448"/>
    </source>
</evidence>
<dbReference type="Proteomes" id="UP000030745">
    <property type="component" value="Unassembled WGS sequence"/>
</dbReference>
<comment type="catalytic activity">
    <reaction evidence="10">
        <text>D-mannose(out) = D-mannose(in)</text>
        <dbReference type="Rhea" id="RHEA:78391"/>
        <dbReference type="ChEBI" id="CHEBI:4208"/>
    </reaction>
    <physiologicalReaction direction="left-to-right" evidence="10">
        <dbReference type="Rhea" id="RHEA:78392"/>
    </physiologicalReaction>
</comment>
<feature type="transmembrane region" description="Helical" evidence="14">
    <location>
        <begin position="89"/>
        <end position="106"/>
    </location>
</feature>
<dbReference type="GO" id="GO:0015149">
    <property type="term" value="F:hexose transmembrane transporter activity"/>
    <property type="evidence" value="ECO:0007669"/>
    <property type="project" value="TreeGrafter"/>
</dbReference>
<accession>A0A067D836</accession>
<protein>
    <recommendedName>
        <fullName evidence="13">Hexose transporter 1</fullName>
    </recommendedName>
</protein>
<dbReference type="PRINTS" id="PR00171">
    <property type="entry name" value="SUGRTRNSPORT"/>
</dbReference>
<feature type="domain" description="Major facilitator superfamily (MFS) profile" evidence="15">
    <location>
        <begin position="10"/>
        <end position="426"/>
    </location>
</feature>
<feature type="transmembrane region" description="Helical" evidence="14">
    <location>
        <begin position="146"/>
        <end position="167"/>
    </location>
</feature>
<sequence>MRPSSVLYATVGIALLGAFQFGWLLSQLNYVPFHANCDARPIPVGDCLLFAPHSESKWTLAVSAWIAGGAVGAICSGLPADIFGRKKTLGVNALIIVFGGLVQSLATTLETFTIGRLISGVASGVAINVCEALISEISPSQMRGTFLTGLQVGVAFGSLAVTSAHYALDDSDLRWRLLMGVPVVLGGLQLLSLRFMAQSPVWLVAHSRLDDARAEITRLYRAMDVDTVLHALAAAHADEAAELDGRSPEHSSSRHPWCGMPAIMYYSSSIYAGAGIADPRVGTSVVNVVRTSTILVAAAVMDKYPRRTLLLRGLSLQALAALGLVASLVGGSAAGAILATGVFVVGFCLSIGPMAWTVSSEIFPDYMQATAGSVGTTSTWLGDLLVGLLYPTLAQGNVLGGYAFGTFAGLLIGFVLFVYLYVPETNGRTAVEIQAAFGHDAPPPLSGQNHSGDPWGTELRALAT</sequence>
<gene>
    <name evidence="16" type="ORF">SPRG_00008</name>
</gene>
<feature type="transmembrane region" description="Helical" evidence="14">
    <location>
        <begin position="309"/>
        <end position="330"/>
    </location>
</feature>
<dbReference type="PANTHER" id="PTHR23503:SF8">
    <property type="entry name" value="FACILITATED GLUCOSE TRANSPORTER PROTEIN 1"/>
    <property type="match status" value="1"/>
</dbReference>
<dbReference type="PANTHER" id="PTHR23503">
    <property type="entry name" value="SOLUTE CARRIER FAMILY 2"/>
    <property type="match status" value="1"/>
</dbReference>
<dbReference type="PROSITE" id="PS50850">
    <property type="entry name" value="MFS"/>
    <property type="match status" value="1"/>
</dbReference>
<evidence type="ECO:0000256" key="5">
    <source>
        <dbReference type="ARBA" id="ARBA00022989"/>
    </source>
</evidence>
<organism evidence="16 17">
    <name type="scientific">Saprolegnia parasitica (strain CBS 223.65)</name>
    <dbReference type="NCBI Taxonomy" id="695850"/>
    <lineage>
        <taxon>Eukaryota</taxon>
        <taxon>Sar</taxon>
        <taxon>Stramenopiles</taxon>
        <taxon>Oomycota</taxon>
        <taxon>Saprolegniomycetes</taxon>
        <taxon>Saprolegniales</taxon>
        <taxon>Saprolegniaceae</taxon>
        <taxon>Saprolegnia</taxon>
    </lineage>
</organism>
<dbReference type="EMBL" id="KK583189">
    <property type="protein sequence ID" value="KDO35162.1"/>
    <property type="molecule type" value="Genomic_DNA"/>
</dbReference>
<dbReference type="PROSITE" id="PS00216">
    <property type="entry name" value="SUGAR_TRANSPORT_1"/>
    <property type="match status" value="1"/>
</dbReference>
<feature type="transmembrane region" description="Helical" evidence="14">
    <location>
        <begin position="58"/>
        <end position="77"/>
    </location>
</feature>
<evidence type="ECO:0000256" key="14">
    <source>
        <dbReference type="SAM" id="Phobius"/>
    </source>
</evidence>
<reference evidence="16 17" key="1">
    <citation type="journal article" date="2013" name="PLoS Genet.">
        <title>Distinctive expansion of potential virulence genes in the genome of the oomycete fish pathogen Saprolegnia parasitica.</title>
        <authorList>
            <person name="Jiang R.H."/>
            <person name="de Bruijn I."/>
            <person name="Haas B.J."/>
            <person name="Belmonte R."/>
            <person name="Lobach L."/>
            <person name="Christie J."/>
            <person name="van den Ackerveken G."/>
            <person name="Bottin A."/>
            <person name="Bulone V."/>
            <person name="Diaz-Moreno S.M."/>
            <person name="Dumas B."/>
            <person name="Fan L."/>
            <person name="Gaulin E."/>
            <person name="Govers F."/>
            <person name="Grenville-Briggs L.J."/>
            <person name="Horner N.R."/>
            <person name="Levin J.Z."/>
            <person name="Mammella M."/>
            <person name="Meijer H.J."/>
            <person name="Morris P."/>
            <person name="Nusbaum C."/>
            <person name="Oome S."/>
            <person name="Phillips A.J."/>
            <person name="van Rooyen D."/>
            <person name="Rzeszutek E."/>
            <person name="Saraiva M."/>
            <person name="Secombes C.J."/>
            <person name="Seidl M.F."/>
            <person name="Snel B."/>
            <person name="Stassen J.H."/>
            <person name="Sykes S."/>
            <person name="Tripathy S."/>
            <person name="van den Berg H."/>
            <person name="Vega-Arreguin J.C."/>
            <person name="Wawra S."/>
            <person name="Young S.K."/>
            <person name="Zeng Q."/>
            <person name="Dieguez-Uribeondo J."/>
            <person name="Russ C."/>
            <person name="Tyler B.M."/>
            <person name="van West P."/>
        </authorList>
    </citation>
    <scope>NUCLEOTIDE SEQUENCE [LARGE SCALE GENOMIC DNA]</scope>
    <source>
        <strain evidence="16 17">CBS 223.65</strain>
    </source>
</reference>
<evidence type="ECO:0000256" key="6">
    <source>
        <dbReference type="ARBA" id="ARBA00023136"/>
    </source>
</evidence>
<feature type="transmembrane region" description="Helical" evidence="14">
    <location>
        <begin position="112"/>
        <end position="134"/>
    </location>
</feature>
<proteinExistence type="predicted"/>
<evidence type="ECO:0000313" key="16">
    <source>
        <dbReference type="EMBL" id="KDO35162.1"/>
    </source>
</evidence>
<dbReference type="OMA" id="KATWMEC"/>
<dbReference type="Gene3D" id="1.20.1250.20">
    <property type="entry name" value="MFS general substrate transporter like domains"/>
    <property type="match status" value="1"/>
</dbReference>
<comment type="subunit">
    <text evidence="2">Homodimer.</text>
</comment>
<evidence type="ECO:0000256" key="8">
    <source>
        <dbReference type="ARBA" id="ARBA00044648"/>
    </source>
</evidence>
<dbReference type="InterPro" id="IPR005829">
    <property type="entry name" value="Sugar_transporter_CS"/>
</dbReference>
<dbReference type="InterPro" id="IPR036259">
    <property type="entry name" value="MFS_trans_sf"/>
</dbReference>